<dbReference type="Pfam" id="PF01182">
    <property type="entry name" value="Glucosamine_iso"/>
    <property type="match status" value="1"/>
</dbReference>
<dbReference type="PANTHER" id="PTHR11054:SF0">
    <property type="entry name" value="6-PHOSPHOGLUCONOLACTONASE"/>
    <property type="match status" value="1"/>
</dbReference>
<keyword evidence="7 9" id="KW-0378">Hydrolase</keyword>
<dbReference type="InterPro" id="IPR039104">
    <property type="entry name" value="6PGL"/>
</dbReference>
<protein>
    <recommendedName>
        <fullName evidence="6 7">6-phosphogluconolactonase</fullName>
        <shortName evidence="7">6PGL</shortName>
        <ecNumber evidence="5 7">3.1.1.31</ecNumber>
    </recommendedName>
</protein>
<sequence>MPEYVELTDSAAVADDAAMRTVTALRDAIAERGSATWVLAGGSSPAAAYRIIAAEHSDALDWARVSVLMGDERVVPHDHADSNWGQLSPLLTASPRVGAIHGIAPDTSLDPQSSATEYGRRIEAQLQPLRFDVVWLGVGEDGHTLSLFPGQEPVWNSPSLVTAVTDSPKPPAERITLTLAALDHAQMVLVFATGAGKRDALSRARAGEDLPIAVASARAEAAGARVAWLYDDDARDRRR</sequence>
<evidence type="ECO:0000313" key="9">
    <source>
        <dbReference type="EMBL" id="QMU95915.1"/>
    </source>
</evidence>
<evidence type="ECO:0000256" key="2">
    <source>
        <dbReference type="ARBA" id="ARBA00002681"/>
    </source>
</evidence>
<dbReference type="GO" id="GO:0005975">
    <property type="term" value="P:carbohydrate metabolic process"/>
    <property type="evidence" value="ECO:0007669"/>
    <property type="project" value="UniProtKB-UniRule"/>
</dbReference>
<evidence type="ECO:0000256" key="7">
    <source>
        <dbReference type="RuleBase" id="RU365095"/>
    </source>
</evidence>
<dbReference type="GO" id="GO:0006098">
    <property type="term" value="P:pentose-phosphate shunt"/>
    <property type="evidence" value="ECO:0007669"/>
    <property type="project" value="UniProtKB-UniPathway"/>
</dbReference>
<proteinExistence type="inferred from homology"/>
<evidence type="ECO:0000256" key="5">
    <source>
        <dbReference type="ARBA" id="ARBA00013198"/>
    </source>
</evidence>
<evidence type="ECO:0000256" key="1">
    <source>
        <dbReference type="ARBA" id="ARBA00000832"/>
    </source>
</evidence>
<dbReference type="GO" id="GO:0017057">
    <property type="term" value="F:6-phosphogluconolactonase activity"/>
    <property type="evidence" value="ECO:0007669"/>
    <property type="project" value="UniProtKB-UniRule"/>
</dbReference>
<comment type="similarity">
    <text evidence="4 7">Belongs to the glucosamine/galactosamine-6-phosphate isomerase family. 6-phosphogluconolactonase subfamily.</text>
</comment>
<feature type="domain" description="Glucosamine/galactosamine-6-phosphate isomerase" evidence="8">
    <location>
        <begin position="9"/>
        <end position="218"/>
    </location>
</feature>
<dbReference type="Gene3D" id="3.40.50.1360">
    <property type="match status" value="1"/>
</dbReference>
<dbReference type="EC" id="3.1.1.31" evidence="5 7"/>
<dbReference type="InterPro" id="IPR037171">
    <property type="entry name" value="NagB/RpiA_transferase-like"/>
</dbReference>
<name>A0A7D7W6B2_9MICO</name>
<dbReference type="UniPathway" id="UPA00115">
    <property type="reaction ID" value="UER00409"/>
</dbReference>
<comment type="pathway">
    <text evidence="3 7">Carbohydrate degradation; pentose phosphate pathway; D-ribulose 5-phosphate from D-glucose 6-phosphate (oxidative stage): step 2/3.</text>
</comment>
<dbReference type="SUPFAM" id="SSF100950">
    <property type="entry name" value="NagB/RpiA/CoA transferase-like"/>
    <property type="match status" value="1"/>
</dbReference>
<comment type="catalytic activity">
    <reaction evidence="1 7">
        <text>6-phospho-D-glucono-1,5-lactone + H2O = 6-phospho-D-gluconate + H(+)</text>
        <dbReference type="Rhea" id="RHEA:12556"/>
        <dbReference type="ChEBI" id="CHEBI:15377"/>
        <dbReference type="ChEBI" id="CHEBI:15378"/>
        <dbReference type="ChEBI" id="CHEBI:57955"/>
        <dbReference type="ChEBI" id="CHEBI:58759"/>
        <dbReference type="EC" id="3.1.1.31"/>
    </reaction>
</comment>
<evidence type="ECO:0000259" key="8">
    <source>
        <dbReference type="Pfam" id="PF01182"/>
    </source>
</evidence>
<dbReference type="AlphaFoldDB" id="A0A7D7W6B2"/>
<dbReference type="PANTHER" id="PTHR11054">
    <property type="entry name" value="6-PHOSPHOGLUCONOLACTONASE"/>
    <property type="match status" value="1"/>
</dbReference>
<gene>
    <name evidence="7 9" type="primary">pgl</name>
    <name evidence="9" type="ORF">FVO59_00905</name>
</gene>
<evidence type="ECO:0000256" key="6">
    <source>
        <dbReference type="ARBA" id="ARBA00020337"/>
    </source>
</evidence>
<reference evidence="9 10" key="1">
    <citation type="journal article" date="2020" name="Front. Microbiol.">
        <title>Design of Bacterial Strain-Specific qPCR Assays Using NGS Data and Publicly Available Resources and Its Application to Track Biocontrol Strains.</title>
        <authorList>
            <person name="Hernandez I."/>
            <person name="Sant C."/>
            <person name="Martinez R."/>
            <person name="Fernandez C."/>
        </authorList>
    </citation>
    <scope>NUCLEOTIDE SEQUENCE [LARGE SCALE GENOMIC DNA]</scope>
    <source>
        <strain evidence="9 10">B24</strain>
    </source>
</reference>
<evidence type="ECO:0000256" key="4">
    <source>
        <dbReference type="ARBA" id="ARBA00010662"/>
    </source>
</evidence>
<evidence type="ECO:0000256" key="3">
    <source>
        <dbReference type="ARBA" id="ARBA00004961"/>
    </source>
</evidence>
<dbReference type="RefSeq" id="WP_182253741.1">
    <property type="nucleotide sequence ID" value="NZ_CP043732.1"/>
</dbReference>
<dbReference type="EMBL" id="CP043732">
    <property type="protein sequence ID" value="QMU95915.1"/>
    <property type="molecule type" value="Genomic_DNA"/>
</dbReference>
<accession>A0A7D7W6B2</accession>
<dbReference type="CDD" id="cd01400">
    <property type="entry name" value="6PGL"/>
    <property type="match status" value="1"/>
</dbReference>
<dbReference type="Proteomes" id="UP000515708">
    <property type="component" value="Chromosome"/>
</dbReference>
<evidence type="ECO:0000313" key="10">
    <source>
        <dbReference type="Proteomes" id="UP000515708"/>
    </source>
</evidence>
<dbReference type="InterPro" id="IPR005900">
    <property type="entry name" value="6-phosphogluconolactonase_DevB"/>
</dbReference>
<dbReference type="InterPro" id="IPR006148">
    <property type="entry name" value="Glc/Gal-6P_isomerase"/>
</dbReference>
<dbReference type="NCBIfam" id="TIGR01198">
    <property type="entry name" value="pgl"/>
    <property type="match status" value="1"/>
</dbReference>
<comment type="function">
    <text evidence="2 7">Hydrolysis of 6-phosphogluconolactone to 6-phosphogluconate.</text>
</comment>
<organism evidence="9 10">
    <name type="scientific">Microbacterium esteraromaticum</name>
    <dbReference type="NCBI Taxonomy" id="57043"/>
    <lineage>
        <taxon>Bacteria</taxon>
        <taxon>Bacillati</taxon>
        <taxon>Actinomycetota</taxon>
        <taxon>Actinomycetes</taxon>
        <taxon>Micrococcales</taxon>
        <taxon>Microbacteriaceae</taxon>
        <taxon>Microbacterium</taxon>
    </lineage>
</organism>